<name>A0A2N9YCS2_9GAMM</name>
<dbReference type="Proteomes" id="UP000234271">
    <property type="component" value="Chromosome"/>
</dbReference>
<dbReference type="SUPFAM" id="SSF88723">
    <property type="entry name" value="PIN domain-like"/>
    <property type="match status" value="1"/>
</dbReference>
<evidence type="ECO:0000313" key="10">
    <source>
        <dbReference type="Proteomes" id="UP000234271"/>
    </source>
</evidence>
<keyword evidence="4" id="KW-0479">Metal-binding</keyword>
<dbReference type="InterPro" id="IPR002716">
    <property type="entry name" value="PIN_dom"/>
</dbReference>
<dbReference type="OrthoDB" id="9796690at2"/>
<keyword evidence="2" id="KW-1277">Toxin-antitoxin system</keyword>
<evidence type="ECO:0000256" key="7">
    <source>
        <dbReference type="ARBA" id="ARBA00038093"/>
    </source>
</evidence>
<evidence type="ECO:0000256" key="2">
    <source>
        <dbReference type="ARBA" id="ARBA00022649"/>
    </source>
</evidence>
<dbReference type="GO" id="GO:0004518">
    <property type="term" value="F:nuclease activity"/>
    <property type="evidence" value="ECO:0007669"/>
    <property type="project" value="UniProtKB-KW"/>
</dbReference>
<dbReference type="InterPro" id="IPR029060">
    <property type="entry name" value="PIN-like_dom_sf"/>
</dbReference>
<evidence type="ECO:0000313" key="9">
    <source>
        <dbReference type="EMBL" id="AUI68224.1"/>
    </source>
</evidence>
<dbReference type="PANTHER" id="PTHR33653">
    <property type="entry name" value="RIBONUCLEASE VAPC2"/>
    <property type="match status" value="1"/>
</dbReference>
<feature type="domain" description="PIN" evidence="8">
    <location>
        <begin position="5"/>
        <end position="127"/>
    </location>
</feature>
<keyword evidence="5" id="KW-0378">Hydrolase</keyword>
<dbReference type="PANTHER" id="PTHR33653:SF1">
    <property type="entry name" value="RIBONUCLEASE VAPC2"/>
    <property type="match status" value="1"/>
</dbReference>
<dbReference type="Gene3D" id="3.40.50.1010">
    <property type="entry name" value="5'-nuclease"/>
    <property type="match status" value="1"/>
</dbReference>
<reference evidence="10" key="1">
    <citation type="submission" date="2016-12" db="EMBL/GenBank/DDBJ databases">
        <title>Complete Genome Sequence of Beggiatoa leptomitiformis D-401.</title>
        <authorList>
            <person name="Fomenkov A."/>
            <person name="Vincze T."/>
            <person name="Grabovich M."/>
            <person name="Anton B.P."/>
            <person name="Dubinina G."/>
            <person name="Orlova M."/>
            <person name="Belousova E."/>
            <person name="Roberts R.J."/>
        </authorList>
    </citation>
    <scope>NUCLEOTIDE SEQUENCE [LARGE SCALE GENOMIC DNA]</scope>
    <source>
        <strain evidence="10">D-401</strain>
    </source>
</reference>
<keyword evidence="3" id="KW-0540">Nuclease</keyword>
<proteinExistence type="inferred from homology"/>
<comment type="cofactor">
    <cofactor evidence="1">
        <name>Mg(2+)</name>
        <dbReference type="ChEBI" id="CHEBI:18420"/>
    </cofactor>
</comment>
<evidence type="ECO:0000256" key="6">
    <source>
        <dbReference type="ARBA" id="ARBA00022842"/>
    </source>
</evidence>
<dbReference type="EMBL" id="CP018889">
    <property type="protein sequence ID" value="AUI68224.1"/>
    <property type="molecule type" value="Genomic_DNA"/>
</dbReference>
<dbReference type="KEGG" id="blep:AL038_00455"/>
<keyword evidence="10" id="KW-1185">Reference proteome</keyword>
<dbReference type="AlphaFoldDB" id="A0A2N9YCS2"/>
<dbReference type="InterPro" id="IPR050556">
    <property type="entry name" value="Type_II_TA_system_RNase"/>
</dbReference>
<evidence type="ECO:0000259" key="8">
    <source>
        <dbReference type="Pfam" id="PF01850"/>
    </source>
</evidence>
<dbReference type="GO" id="GO:0046872">
    <property type="term" value="F:metal ion binding"/>
    <property type="evidence" value="ECO:0007669"/>
    <property type="project" value="UniProtKB-KW"/>
</dbReference>
<evidence type="ECO:0000256" key="5">
    <source>
        <dbReference type="ARBA" id="ARBA00022801"/>
    </source>
</evidence>
<accession>A0A2N9YCS2</accession>
<evidence type="ECO:0000256" key="3">
    <source>
        <dbReference type="ARBA" id="ARBA00022722"/>
    </source>
</evidence>
<dbReference type="GO" id="GO:0016787">
    <property type="term" value="F:hydrolase activity"/>
    <property type="evidence" value="ECO:0007669"/>
    <property type="project" value="UniProtKB-KW"/>
</dbReference>
<evidence type="ECO:0000256" key="4">
    <source>
        <dbReference type="ARBA" id="ARBA00022723"/>
    </source>
</evidence>
<gene>
    <name evidence="9" type="ORF">BLE401_05590</name>
</gene>
<dbReference type="Pfam" id="PF01850">
    <property type="entry name" value="PIN"/>
    <property type="match status" value="1"/>
</dbReference>
<organism evidence="9 10">
    <name type="scientific">Beggiatoa leptomitoformis</name>
    <dbReference type="NCBI Taxonomy" id="288004"/>
    <lineage>
        <taxon>Bacteria</taxon>
        <taxon>Pseudomonadati</taxon>
        <taxon>Pseudomonadota</taxon>
        <taxon>Gammaproteobacteria</taxon>
        <taxon>Thiotrichales</taxon>
        <taxon>Thiotrichaceae</taxon>
        <taxon>Beggiatoa</taxon>
    </lineage>
</organism>
<protein>
    <submittedName>
        <fullName evidence="9">PIN domain-containing protein</fullName>
    </submittedName>
</protein>
<dbReference type="CDD" id="cd09881">
    <property type="entry name" value="PIN_VapC4-5_FitB-like"/>
    <property type="match status" value="1"/>
</dbReference>
<evidence type="ECO:0000256" key="1">
    <source>
        <dbReference type="ARBA" id="ARBA00001946"/>
    </source>
</evidence>
<sequence length="139" mass="16319">MLMRYLLDTNICIYLIKQHYPSVQQCFEKHPIEKIFLSSITVYELFYGAEKSQYREKNKRNLKLFCEQFTIINFDEEAAYITANIRSQLEKKGQVIGSYDLQIAGIALAHQLTLVSNNLKEFERIPELLLENWLVLPSP</sequence>
<keyword evidence="6" id="KW-0460">Magnesium</keyword>
<dbReference type="STRING" id="288004.AL038_00455"/>
<comment type="similarity">
    <text evidence="7">Belongs to the PINc/VapC protein family.</text>
</comment>